<comment type="subcellular location">
    <subcellularLocation>
        <location evidence="1">Cell outer membrane</location>
    </subcellularLocation>
</comment>
<evidence type="ECO:0000256" key="1">
    <source>
        <dbReference type="ARBA" id="ARBA00004442"/>
    </source>
</evidence>
<evidence type="ECO:0000256" key="7">
    <source>
        <dbReference type="ARBA" id="ARBA00023237"/>
    </source>
</evidence>
<evidence type="ECO:0000313" key="10">
    <source>
        <dbReference type="Proteomes" id="UP000031338"/>
    </source>
</evidence>
<dbReference type="STRING" id="48936.NJ75_04518"/>
<dbReference type="InterPro" id="IPR051906">
    <property type="entry name" value="TolC-like"/>
</dbReference>
<sequence>MRRAAELLVSAAAIPGGFFLIQELQGADSATPFSLPDDAETHAQYDQGNLALPSPTFASAEQIGSAKASELLMPEIPDPIGAAETASKLRWPSPEPHSASASLSARAPEVAIATSDTTGQPQAAKAQLQLASAEFSQVPRSNNGDQVMVAVDPVAVITDPHPSEPVQQNVSSINAQSGTKMTPLAALVADVPSSTDVDLLPDILTDQAPPTDPKSVTAPTPVKADTSAAVVSPSSSFSDMVPEAPTKALPETISTEPSDFGGALDAASVKHPGTEVTRSSSGLVAPSRPGDAYLHDAVFHVAPVARDIGSISGAKRPVVETTSAKLVEIPVTSSNSRPMPSPLFGLEKTAIPLAEPQASLGPKSAPGEQGPLRVSTLADAIAASYARNPRLLSERAVLRAADFALPAARSAYGPELDVTASLAFARNRDEILPGTMTSNQGFTNTASLVLSQPLLTFGRSAAAVGAAQATIAYRREALRVVQNEVLLQVISSYAGVIREAGAVTIARENVSLLEKELADARTRYAERDITLTDVQQVESRLSLGRTYLLDAKARLSAQQGTFYSAVGMAPGDLSAPETMLLPVSSLEEAYGLADLHNPLLQAARMRERISRAHVAQAKAETRPTLSLKGSADYGTLLDYGNNLRTQRLRGQLTIAMPLLDGGKRSAEIGRAEEANDSDWQLLDAAGRETRAEVAARWTKLQAASGSVEFSRKSLQASLSAYEGAKEQERAGFRTTLELLDLARDLLDARNRYNAALAEEYVARANLLSTMGALDPETLSPSLRSYDPEIHLTKVTKQSSIPLLNGLLSGIDQVWAPDLATSRPSRDPAAHSGIGEIDVTE</sequence>
<dbReference type="InterPro" id="IPR003423">
    <property type="entry name" value="OMP_efflux"/>
</dbReference>
<organism evidence="9 10">
    <name type="scientific">Novosphingobium subterraneum</name>
    <dbReference type="NCBI Taxonomy" id="48936"/>
    <lineage>
        <taxon>Bacteria</taxon>
        <taxon>Pseudomonadati</taxon>
        <taxon>Pseudomonadota</taxon>
        <taxon>Alphaproteobacteria</taxon>
        <taxon>Sphingomonadales</taxon>
        <taxon>Sphingomonadaceae</taxon>
        <taxon>Novosphingobium</taxon>
    </lineage>
</organism>
<dbReference type="PANTHER" id="PTHR30026">
    <property type="entry name" value="OUTER MEMBRANE PROTEIN TOLC"/>
    <property type="match status" value="1"/>
</dbReference>
<comment type="similarity">
    <text evidence="2">Belongs to the outer membrane factor (OMF) (TC 1.B.17) family.</text>
</comment>
<keyword evidence="10" id="KW-1185">Reference proteome</keyword>
<dbReference type="GO" id="GO:1990281">
    <property type="term" value="C:efflux pump complex"/>
    <property type="evidence" value="ECO:0007669"/>
    <property type="project" value="TreeGrafter"/>
</dbReference>
<dbReference type="SUPFAM" id="SSF56954">
    <property type="entry name" value="Outer membrane efflux proteins (OEP)"/>
    <property type="match status" value="1"/>
</dbReference>
<dbReference type="PATRIC" id="fig|48936.3.peg.4547"/>
<dbReference type="Pfam" id="PF02321">
    <property type="entry name" value="OEP"/>
    <property type="match status" value="2"/>
</dbReference>
<protein>
    <submittedName>
        <fullName evidence="9">Type I secretion outer membrane protein, TolC</fullName>
    </submittedName>
</protein>
<evidence type="ECO:0000256" key="4">
    <source>
        <dbReference type="ARBA" id="ARBA00022452"/>
    </source>
</evidence>
<keyword evidence="6" id="KW-0472">Membrane</keyword>
<evidence type="ECO:0000256" key="8">
    <source>
        <dbReference type="SAM" id="MobiDB-lite"/>
    </source>
</evidence>
<keyword evidence="5" id="KW-0812">Transmembrane</keyword>
<dbReference type="Proteomes" id="UP000031338">
    <property type="component" value="Unassembled WGS sequence"/>
</dbReference>
<dbReference type="AlphaFoldDB" id="A0A0B8Z6B7"/>
<evidence type="ECO:0000256" key="2">
    <source>
        <dbReference type="ARBA" id="ARBA00007613"/>
    </source>
</evidence>
<feature type="region of interest" description="Disordered" evidence="8">
    <location>
        <begin position="202"/>
        <end position="222"/>
    </location>
</feature>
<proteinExistence type="inferred from homology"/>
<reference evidence="9 10" key="1">
    <citation type="submission" date="2014-10" db="EMBL/GenBank/DDBJ databases">
        <title>Draft genome sequence of Novosphingobium subterraneum DSM 12447.</title>
        <authorList>
            <person name="Gan H.M."/>
            <person name="Gan H.Y."/>
            <person name="Savka M.A."/>
        </authorList>
    </citation>
    <scope>NUCLEOTIDE SEQUENCE [LARGE SCALE GENOMIC DNA]</scope>
    <source>
        <strain evidence="9 10">DSM 12447</strain>
    </source>
</reference>
<evidence type="ECO:0000313" key="9">
    <source>
        <dbReference type="EMBL" id="KHS41798.1"/>
    </source>
</evidence>
<keyword evidence="3" id="KW-0813">Transport</keyword>
<dbReference type="Gene3D" id="1.20.1600.10">
    <property type="entry name" value="Outer membrane efflux proteins (OEP)"/>
    <property type="match status" value="1"/>
</dbReference>
<dbReference type="GO" id="GO:0009279">
    <property type="term" value="C:cell outer membrane"/>
    <property type="evidence" value="ECO:0007669"/>
    <property type="project" value="UniProtKB-SubCell"/>
</dbReference>
<dbReference type="GO" id="GO:0015288">
    <property type="term" value="F:porin activity"/>
    <property type="evidence" value="ECO:0007669"/>
    <property type="project" value="TreeGrafter"/>
</dbReference>
<feature type="region of interest" description="Disordered" evidence="8">
    <location>
        <begin position="818"/>
        <end position="840"/>
    </location>
</feature>
<evidence type="ECO:0000256" key="3">
    <source>
        <dbReference type="ARBA" id="ARBA00022448"/>
    </source>
</evidence>
<dbReference type="EMBL" id="JRVC01000034">
    <property type="protein sequence ID" value="KHS41798.1"/>
    <property type="molecule type" value="Genomic_DNA"/>
</dbReference>
<keyword evidence="4" id="KW-1134">Transmembrane beta strand</keyword>
<evidence type="ECO:0000256" key="5">
    <source>
        <dbReference type="ARBA" id="ARBA00022692"/>
    </source>
</evidence>
<gene>
    <name evidence="9" type="ORF">NJ75_04518</name>
</gene>
<accession>A0A0B8Z6B7</accession>
<comment type="caution">
    <text evidence="9">The sequence shown here is derived from an EMBL/GenBank/DDBJ whole genome shotgun (WGS) entry which is preliminary data.</text>
</comment>
<dbReference type="PANTHER" id="PTHR30026:SF22">
    <property type="entry name" value="OUTER MEMBRANE EFFLUX PROTEIN"/>
    <property type="match status" value="1"/>
</dbReference>
<keyword evidence="7" id="KW-0998">Cell outer membrane</keyword>
<dbReference type="GO" id="GO:0015562">
    <property type="term" value="F:efflux transmembrane transporter activity"/>
    <property type="evidence" value="ECO:0007669"/>
    <property type="project" value="InterPro"/>
</dbReference>
<evidence type="ECO:0000256" key="6">
    <source>
        <dbReference type="ARBA" id="ARBA00023136"/>
    </source>
</evidence>
<name>A0A0B8Z6B7_9SPHN</name>